<evidence type="ECO:0000313" key="2">
    <source>
        <dbReference type="EMBL" id="CAF4397687.1"/>
    </source>
</evidence>
<name>A0A820P266_9BILA</name>
<keyword evidence="3" id="KW-1185">Reference proteome</keyword>
<reference evidence="2" key="1">
    <citation type="submission" date="2021-02" db="EMBL/GenBank/DDBJ databases">
        <authorList>
            <person name="Nowell W R."/>
        </authorList>
    </citation>
    <scope>NUCLEOTIDE SEQUENCE</scope>
</reference>
<comment type="caution">
    <text evidence="2">The sequence shown here is derived from an EMBL/GenBank/DDBJ whole genome shotgun (WGS) entry which is preliminary data.</text>
</comment>
<accession>A0A820P266</accession>
<sequence>MDEWRIQQHHRMVSGGVGPILSYHTVHSRTSPYPSPHQMSELKQSYQYQQNSSTTSSNPMSPSNMAQSPNPNATQMCVKNDSEDTTSSSSSTSSSDEVSNTTTTSSNNNVYTPNNTNVSYTPAQMEQIQHQQQRMMATKAHGPMVGYHPGQQQMMAARARSMPYPMPPPQSHLHPQPHQHASMYPHPPNAVCQCSQHMHTTNGHYPMHPSQHPMYYQQQQQQQQ</sequence>
<protein>
    <submittedName>
        <fullName evidence="2">Uncharacterized protein</fullName>
    </submittedName>
</protein>
<feature type="compositionally biased region" description="Low complexity" evidence="1">
    <location>
        <begin position="85"/>
        <end position="118"/>
    </location>
</feature>
<proteinExistence type="predicted"/>
<gene>
    <name evidence="2" type="ORF">OVN521_LOCUS34684</name>
</gene>
<dbReference type="AlphaFoldDB" id="A0A820P266"/>
<feature type="compositionally biased region" description="Polar residues" evidence="1">
    <location>
        <begin position="28"/>
        <end position="43"/>
    </location>
</feature>
<evidence type="ECO:0000256" key="1">
    <source>
        <dbReference type="SAM" id="MobiDB-lite"/>
    </source>
</evidence>
<feature type="region of interest" description="Disordered" evidence="1">
    <location>
        <begin position="203"/>
        <end position="224"/>
    </location>
</feature>
<feature type="region of interest" description="Disordered" evidence="1">
    <location>
        <begin position="23"/>
        <end position="118"/>
    </location>
</feature>
<feature type="non-terminal residue" evidence="2">
    <location>
        <position position="1"/>
    </location>
</feature>
<organism evidence="2 3">
    <name type="scientific">Rotaria magnacalcarata</name>
    <dbReference type="NCBI Taxonomy" id="392030"/>
    <lineage>
        <taxon>Eukaryota</taxon>
        <taxon>Metazoa</taxon>
        <taxon>Spiralia</taxon>
        <taxon>Gnathifera</taxon>
        <taxon>Rotifera</taxon>
        <taxon>Eurotatoria</taxon>
        <taxon>Bdelloidea</taxon>
        <taxon>Philodinida</taxon>
        <taxon>Philodinidae</taxon>
        <taxon>Rotaria</taxon>
    </lineage>
</organism>
<dbReference type="EMBL" id="CAJOBG010040397">
    <property type="protein sequence ID" value="CAF4397687.1"/>
    <property type="molecule type" value="Genomic_DNA"/>
</dbReference>
<dbReference type="Proteomes" id="UP000663866">
    <property type="component" value="Unassembled WGS sequence"/>
</dbReference>
<feature type="compositionally biased region" description="Low complexity" evidence="1">
    <location>
        <begin position="44"/>
        <end position="73"/>
    </location>
</feature>
<evidence type="ECO:0000313" key="3">
    <source>
        <dbReference type="Proteomes" id="UP000663866"/>
    </source>
</evidence>